<evidence type="ECO:0000256" key="3">
    <source>
        <dbReference type="SAM" id="Phobius"/>
    </source>
</evidence>
<keyword evidence="4" id="KW-0966">Cell projection</keyword>
<name>H5SCQ7_9BACT</name>
<sequence>MADEWFDSRTEQPTERRRQRAREEGHVAVSHELTAAVLLLAGVLALVVAGNHLGVSLIRRLGQAVEHCRQQEWSFERLIEVCQENGWSVLGSITSLLLMIALAGLATHLAQTGLLFVPGLVSWHVERISPATGWARLVSWSAVWRTGLACGKVILLMVVGWWALSGRGEQIASWSDIPLAVAVPEVWSLAMRLALYAGLCLLALGLADYAWQRWRYERQLMMTRWELKEELRQDEGDPHMRARLRKLMREMSQRRMLQDVAQATVVLRNPTHVAVALRYERTTMSAPQVVAKGAGALAERIIEIARHHGVPILERPPLAQALFRLVPVGQEIPPVLYLAVAEVLAFVYRQRGWSAHQT</sequence>
<dbReference type="PANTHER" id="PTHR30531:SF12">
    <property type="entry name" value="FLAGELLAR BIOSYNTHETIC PROTEIN FLHB"/>
    <property type="match status" value="1"/>
</dbReference>
<feature type="transmembrane region" description="Helical" evidence="3">
    <location>
        <begin position="27"/>
        <end position="49"/>
    </location>
</feature>
<dbReference type="EMBL" id="AP011672">
    <property type="protein sequence ID" value="BAL53943.1"/>
    <property type="molecule type" value="Genomic_DNA"/>
</dbReference>
<gene>
    <name evidence="4" type="ORF">HGMM_F11F07C15</name>
</gene>
<dbReference type="Gene3D" id="3.40.1690.10">
    <property type="entry name" value="secretion proteins EscU"/>
    <property type="match status" value="1"/>
</dbReference>
<organism evidence="4">
    <name type="scientific">uncultured Planctomycetota bacterium</name>
    <dbReference type="NCBI Taxonomy" id="120965"/>
    <lineage>
        <taxon>Bacteria</taxon>
        <taxon>Pseudomonadati</taxon>
        <taxon>Planctomycetota</taxon>
        <taxon>environmental samples</taxon>
    </lineage>
</organism>
<reference evidence="4" key="2">
    <citation type="journal article" date="2012" name="PLoS ONE">
        <title>A Deeply Branching Thermophilic Bacterium with an Ancient Acetyl-CoA Pathway Dominates a Subsurface Ecosystem.</title>
        <authorList>
            <person name="Takami H."/>
            <person name="Noguchi H."/>
            <person name="Takaki Y."/>
            <person name="Uchiyama I."/>
            <person name="Toyoda A."/>
            <person name="Nishi S."/>
            <person name="Chee G.-J."/>
            <person name="Arai W."/>
            <person name="Nunoura T."/>
            <person name="Itoh T."/>
            <person name="Hattori M."/>
            <person name="Takai K."/>
        </authorList>
    </citation>
    <scope>NUCLEOTIDE SEQUENCE</scope>
</reference>
<dbReference type="GO" id="GO:0009306">
    <property type="term" value="P:protein secretion"/>
    <property type="evidence" value="ECO:0007669"/>
    <property type="project" value="InterPro"/>
</dbReference>
<dbReference type="GO" id="GO:0005886">
    <property type="term" value="C:plasma membrane"/>
    <property type="evidence" value="ECO:0007669"/>
    <property type="project" value="TreeGrafter"/>
</dbReference>
<proteinExistence type="inferred from homology"/>
<dbReference type="SUPFAM" id="SSF160544">
    <property type="entry name" value="EscU C-terminal domain-like"/>
    <property type="match status" value="1"/>
</dbReference>
<dbReference type="AlphaFoldDB" id="H5SCQ7"/>
<comment type="similarity">
    <text evidence="1">Belongs to the type III secretion exporter family.</text>
</comment>
<dbReference type="PANTHER" id="PTHR30531">
    <property type="entry name" value="FLAGELLAR BIOSYNTHETIC PROTEIN FLHB"/>
    <property type="match status" value="1"/>
</dbReference>
<evidence type="ECO:0000256" key="2">
    <source>
        <dbReference type="SAM" id="MobiDB-lite"/>
    </source>
</evidence>
<feature type="region of interest" description="Disordered" evidence="2">
    <location>
        <begin position="1"/>
        <end position="23"/>
    </location>
</feature>
<protein>
    <submittedName>
        <fullName evidence="4">Flagellar biosynthesis protein FlhB</fullName>
    </submittedName>
</protein>
<evidence type="ECO:0000256" key="1">
    <source>
        <dbReference type="ARBA" id="ARBA00010690"/>
    </source>
</evidence>
<evidence type="ECO:0000313" key="4">
    <source>
        <dbReference type="EMBL" id="BAL53943.1"/>
    </source>
</evidence>
<accession>H5SCQ7</accession>
<feature type="transmembrane region" description="Helical" evidence="3">
    <location>
        <begin position="142"/>
        <end position="164"/>
    </location>
</feature>
<feature type="transmembrane region" description="Helical" evidence="3">
    <location>
        <begin position="193"/>
        <end position="211"/>
    </location>
</feature>
<reference evidence="4" key="1">
    <citation type="journal article" date="2005" name="Environ. Microbiol.">
        <title>Genetic and functional properties of uncultivated thermophilic crenarchaeotes from a subsurface gold mine as revealed by analysis of genome fragments.</title>
        <authorList>
            <person name="Nunoura T."/>
            <person name="Hirayama H."/>
            <person name="Takami H."/>
            <person name="Oida H."/>
            <person name="Nishi S."/>
            <person name="Shimamura S."/>
            <person name="Suzuki Y."/>
            <person name="Inagaki F."/>
            <person name="Takai K."/>
            <person name="Nealson K.H."/>
            <person name="Horikoshi K."/>
        </authorList>
    </citation>
    <scope>NUCLEOTIDE SEQUENCE</scope>
</reference>
<keyword evidence="3" id="KW-0812">Transmembrane</keyword>
<dbReference type="PRINTS" id="PR00950">
    <property type="entry name" value="TYPE3IMSPROT"/>
</dbReference>
<keyword evidence="3" id="KW-0472">Membrane</keyword>
<dbReference type="MEROPS" id="N06.A01"/>
<dbReference type="InterPro" id="IPR029025">
    <property type="entry name" value="T3SS_substrate_exporter_C"/>
</dbReference>
<dbReference type="InterPro" id="IPR006135">
    <property type="entry name" value="T3SS_substrate_exporter"/>
</dbReference>
<feature type="transmembrane region" description="Helical" evidence="3">
    <location>
        <begin position="96"/>
        <end position="121"/>
    </location>
</feature>
<keyword evidence="4" id="KW-0282">Flagellum</keyword>
<keyword evidence="4" id="KW-0969">Cilium</keyword>
<keyword evidence="3" id="KW-1133">Transmembrane helix</keyword>
<dbReference type="Pfam" id="PF01312">
    <property type="entry name" value="Bac_export_2"/>
    <property type="match status" value="1"/>
</dbReference>